<proteinExistence type="predicted"/>
<dbReference type="Proteomes" id="UP000313231">
    <property type="component" value="Unassembled WGS sequence"/>
</dbReference>
<feature type="region of interest" description="Disordered" evidence="1">
    <location>
        <begin position="248"/>
        <end position="272"/>
    </location>
</feature>
<organism evidence="3 4">
    <name type="scientific">Nocardioides albidus</name>
    <dbReference type="NCBI Taxonomy" id="1517589"/>
    <lineage>
        <taxon>Bacteria</taxon>
        <taxon>Bacillati</taxon>
        <taxon>Actinomycetota</taxon>
        <taxon>Actinomycetes</taxon>
        <taxon>Propionibacteriales</taxon>
        <taxon>Nocardioidaceae</taxon>
        <taxon>Nocardioides</taxon>
    </lineage>
</organism>
<feature type="region of interest" description="Disordered" evidence="1">
    <location>
        <begin position="65"/>
        <end position="85"/>
    </location>
</feature>
<dbReference type="InterPro" id="IPR045361">
    <property type="entry name" value="CIS_tube_prot_N"/>
</dbReference>
<evidence type="ECO:0000313" key="4">
    <source>
        <dbReference type="Proteomes" id="UP000313231"/>
    </source>
</evidence>
<gene>
    <name evidence="3" type="ORF">FHP29_12620</name>
</gene>
<dbReference type="Pfam" id="PF19266">
    <property type="entry name" value="CIS_tube"/>
    <property type="match status" value="1"/>
</dbReference>
<evidence type="ECO:0000259" key="2">
    <source>
        <dbReference type="PROSITE" id="PS51782"/>
    </source>
</evidence>
<dbReference type="CDD" id="cd00118">
    <property type="entry name" value="LysM"/>
    <property type="match status" value="1"/>
</dbReference>
<dbReference type="OrthoDB" id="9815939at2"/>
<dbReference type="PROSITE" id="PS51782">
    <property type="entry name" value="LYSM"/>
    <property type="match status" value="1"/>
</dbReference>
<comment type="caution">
    <text evidence="3">The sequence shown here is derived from an EMBL/GenBank/DDBJ whole genome shotgun (WGS) entry which is preliminary data.</text>
</comment>
<feature type="region of interest" description="Disordered" evidence="1">
    <location>
        <begin position="1"/>
        <end position="26"/>
    </location>
</feature>
<keyword evidence="4" id="KW-1185">Reference proteome</keyword>
<dbReference type="InterPro" id="IPR018392">
    <property type="entry name" value="LysM"/>
</dbReference>
<dbReference type="InterPro" id="IPR036779">
    <property type="entry name" value="LysM_dom_sf"/>
</dbReference>
<dbReference type="RefSeq" id="WP_139623193.1">
    <property type="nucleotide sequence ID" value="NZ_VDMP01000024.1"/>
</dbReference>
<accession>A0A5C4VUX1</accession>
<dbReference type="AlphaFoldDB" id="A0A5C4VUX1"/>
<dbReference type="EMBL" id="VDMP01000024">
    <property type="protein sequence ID" value="TNM39704.1"/>
    <property type="molecule type" value="Genomic_DNA"/>
</dbReference>
<sequence>MSSSPVSFNAADSGGGSSDGARPNLQHAYLNVYEPSTTGTLTPPSSPKGKIEFQFNPKELSLSKSASWKREDAKGAKKAAPPQFTGSQPSKLTIEMFFDASAKPDGSVVKIVEQLFALTVPTADSLAAKKASPPWVIFRWGGLTGFLAYVSQVQAKYTLFTASGVPIRATCTVTLDELSGDTPRQNPTSGGVLPHRVHEVVIGDTLPAIAFREYGVPALWRAVATVNGIDDPMRIRPGHRLLLPSLEEISPTGTDAPRGLLGSGRQVLDAAR</sequence>
<dbReference type="Gene3D" id="3.10.350.10">
    <property type="entry name" value="LysM domain"/>
    <property type="match status" value="1"/>
</dbReference>
<evidence type="ECO:0000256" key="1">
    <source>
        <dbReference type="SAM" id="MobiDB-lite"/>
    </source>
</evidence>
<evidence type="ECO:0000313" key="3">
    <source>
        <dbReference type="EMBL" id="TNM39704.1"/>
    </source>
</evidence>
<name>A0A5C4VUX1_9ACTN</name>
<reference evidence="3 4" key="1">
    <citation type="journal article" date="2016" name="Int. J. Syst. Evol. Microbiol.">
        <title>Nocardioides albidus sp. nov., an actinobacterium isolated from garden soil.</title>
        <authorList>
            <person name="Singh H."/>
            <person name="Du J."/>
            <person name="Trinh H."/>
            <person name="Won K."/>
            <person name="Yang J.E."/>
            <person name="Yin C."/>
            <person name="Kook M."/>
            <person name="Yi T.H."/>
        </authorList>
    </citation>
    <scope>NUCLEOTIDE SEQUENCE [LARGE SCALE GENOMIC DNA]</scope>
    <source>
        <strain evidence="3 4">CCTCC AB 2015297</strain>
    </source>
</reference>
<feature type="domain" description="LysM" evidence="2">
    <location>
        <begin position="196"/>
        <end position="243"/>
    </location>
</feature>
<protein>
    <submittedName>
        <fullName evidence="3">Peptidase M23</fullName>
    </submittedName>
</protein>